<comment type="caution">
    <text evidence="2">The sequence shown here is derived from an EMBL/GenBank/DDBJ whole genome shotgun (WGS) entry which is preliminary data.</text>
</comment>
<name>A0A843X4W9_COLES</name>
<feature type="transmembrane region" description="Helical" evidence="1">
    <location>
        <begin position="35"/>
        <end position="57"/>
    </location>
</feature>
<reference evidence="2" key="1">
    <citation type="submission" date="2017-07" db="EMBL/GenBank/DDBJ databases">
        <title>Taro Niue Genome Assembly and Annotation.</title>
        <authorList>
            <person name="Atibalentja N."/>
            <person name="Keating K."/>
            <person name="Fields C.J."/>
        </authorList>
    </citation>
    <scope>NUCLEOTIDE SEQUENCE</scope>
    <source>
        <strain evidence="2">Niue_2</strain>
        <tissue evidence="2">Leaf</tissue>
    </source>
</reference>
<proteinExistence type="predicted"/>
<evidence type="ECO:0000313" key="3">
    <source>
        <dbReference type="Proteomes" id="UP000652761"/>
    </source>
</evidence>
<keyword evidence="1" id="KW-0812">Transmembrane</keyword>
<organism evidence="2 3">
    <name type="scientific">Colocasia esculenta</name>
    <name type="common">Wild taro</name>
    <name type="synonym">Arum esculentum</name>
    <dbReference type="NCBI Taxonomy" id="4460"/>
    <lineage>
        <taxon>Eukaryota</taxon>
        <taxon>Viridiplantae</taxon>
        <taxon>Streptophyta</taxon>
        <taxon>Embryophyta</taxon>
        <taxon>Tracheophyta</taxon>
        <taxon>Spermatophyta</taxon>
        <taxon>Magnoliopsida</taxon>
        <taxon>Liliopsida</taxon>
        <taxon>Araceae</taxon>
        <taxon>Aroideae</taxon>
        <taxon>Colocasieae</taxon>
        <taxon>Colocasia</taxon>
    </lineage>
</organism>
<evidence type="ECO:0000256" key="1">
    <source>
        <dbReference type="SAM" id="Phobius"/>
    </source>
</evidence>
<protein>
    <submittedName>
        <fullName evidence="2">Uncharacterized protein</fullName>
    </submittedName>
</protein>
<dbReference type="AlphaFoldDB" id="A0A843X4W9"/>
<accession>A0A843X4W9</accession>
<keyword evidence="1" id="KW-0472">Membrane</keyword>
<gene>
    <name evidence="2" type="ORF">Taro_045914</name>
</gene>
<keyword evidence="1" id="KW-1133">Transmembrane helix</keyword>
<sequence length="235" mass="25866">MHAEQFLADSHRNETLRGLGLDDLISMPEFLDSNIIGLSTGLFLVSVFIGSLVATSWESVPCAIWVVPYTANTPSWYHLHYGGWTPRPPPHLMSPGEVLPNFPHEVKTVLCFWRSADSAAWPTHQFSRTLPTQQAADSAACRLMLQQGSANSFELAVCRLSNLPTHQFSRTLPTQQSADSPVQQDPADSTVCRLSSLADLAACRLILPTQQPDRLSNLADSTVCRLTSITTTNMF</sequence>
<evidence type="ECO:0000313" key="2">
    <source>
        <dbReference type="EMBL" id="MQM12995.1"/>
    </source>
</evidence>
<keyword evidence="3" id="KW-1185">Reference proteome</keyword>
<dbReference type="EMBL" id="NMUH01005522">
    <property type="protein sequence ID" value="MQM12995.1"/>
    <property type="molecule type" value="Genomic_DNA"/>
</dbReference>
<dbReference type="Proteomes" id="UP000652761">
    <property type="component" value="Unassembled WGS sequence"/>
</dbReference>